<comment type="function">
    <text evidence="6">Catalyzes the GTP-dependent ribosomal translocation step during translation elongation. During this step, the ribosome changes from the pre-translocational (PRE) to the post-translocational (POST) state as the newly formed A-site-bound peptidyl-tRNA and P-site-bound deacylated tRNA move to the P and E sites, respectively. Catalyzes the coordinated movement of the two tRNA molecules, the mRNA and conformational changes in the ribosome.</text>
</comment>
<keyword evidence="5" id="KW-0342">GTP-binding</keyword>
<dbReference type="CDD" id="cd04170">
    <property type="entry name" value="EF-G_bact"/>
    <property type="match status" value="1"/>
</dbReference>
<proteinExistence type="predicted"/>
<dbReference type="SUPFAM" id="SSF50447">
    <property type="entry name" value="Translation proteins"/>
    <property type="match status" value="1"/>
</dbReference>
<dbReference type="SMART" id="SM00838">
    <property type="entry name" value="EFG_C"/>
    <property type="match status" value="1"/>
</dbReference>
<dbReference type="NCBIfam" id="NF009379">
    <property type="entry name" value="PRK12740.1-3"/>
    <property type="match status" value="1"/>
</dbReference>
<dbReference type="PANTHER" id="PTHR43261:SF7">
    <property type="entry name" value="ELONGATION FACTOR G-LIKE PROTEIN"/>
    <property type="match status" value="1"/>
</dbReference>
<dbReference type="NCBIfam" id="NF009891">
    <property type="entry name" value="PRK13351.1-1"/>
    <property type="match status" value="1"/>
</dbReference>
<dbReference type="SUPFAM" id="SSF52540">
    <property type="entry name" value="P-loop containing nucleoside triphosphate hydrolases"/>
    <property type="match status" value="1"/>
</dbReference>
<keyword evidence="10" id="KW-1185">Reference proteome</keyword>
<evidence type="ECO:0000259" key="8">
    <source>
        <dbReference type="SMART" id="SM00889"/>
    </source>
</evidence>
<dbReference type="SUPFAM" id="SSF54980">
    <property type="entry name" value="EF-G C-terminal domain-like"/>
    <property type="match status" value="2"/>
</dbReference>
<evidence type="ECO:0000256" key="2">
    <source>
        <dbReference type="ARBA" id="ARBA00022741"/>
    </source>
</evidence>
<dbReference type="Gene3D" id="3.40.50.300">
    <property type="entry name" value="P-loop containing nucleotide triphosphate hydrolases"/>
    <property type="match status" value="1"/>
</dbReference>
<dbReference type="InterPro" id="IPR041095">
    <property type="entry name" value="EFG_II"/>
</dbReference>
<dbReference type="Proteomes" id="UP000539175">
    <property type="component" value="Unassembled WGS sequence"/>
</dbReference>
<name>A0A7X0B4A9_9PROT</name>
<dbReference type="GO" id="GO:0003746">
    <property type="term" value="F:translation elongation factor activity"/>
    <property type="evidence" value="ECO:0007669"/>
    <property type="project" value="UniProtKB-KW"/>
</dbReference>
<evidence type="ECO:0000256" key="5">
    <source>
        <dbReference type="ARBA" id="ARBA00023134"/>
    </source>
</evidence>
<dbReference type="PANTHER" id="PTHR43261">
    <property type="entry name" value="TRANSLATION ELONGATION FACTOR G-RELATED"/>
    <property type="match status" value="1"/>
</dbReference>
<accession>A0A7X0B4A9</accession>
<dbReference type="GO" id="GO:0005525">
    <property type="term" value="F:GTP binding"/>
    <property type="evidence" value="ECO:0007669"/>
    <property type="project" value="UniProtKB-KW"/>
</dbReference>
<dbReference type="SUPFAM" id="SSF54211">
    <property type="entry name" value="Ribosomal protein S5 domain 2-like"/>
    <property type="match status" value="1"/>
</dbReference>
<dbReference type="Pfam" id="PF00009">
    <property type="entry name" value="GTP_EFTU"/>
    <property type="match status" value="1"/>
</dbReference>
<gene>
    <name evidence="9" type="ORF">FHS74_004764</name>
</gene>
<evidence type="ECO:0000259" key="7">
    <source>
        <dbReference type="SMART" id="SM00838"/>
    </source>
</evidence>
<dbReference type="Pfam" id="PF14492">
    <property type="entry name" value="EFG_III"/>
    <property type="match status" value="1"/>
</dbReference>
<dbReference type="EMBL" id="JACIIZ010000015">
    <property type="protein sequence ID" value="MBB6254181.1"/>
    <property type="molecule type" value="Genomic_DNA"/>
</dbReference>
<dbReference type="Gene3D" id="3.30.230.10">
    <property type="match status" value="1"/>
</dbReference>
<dbReference type="InterPro" id="IPR000640">
    <property type="entry name" value="EFG_V-like"/>
</dbReference>
<evidence type="ECO:0000313" key="9">
    <source>
        <dbReference type="EMBL" id="MBB6254181.1"/>
    </source>
</evidence>
<dbReference type="AlphaFoldDB" id="A0A7X0B4A9"/>
<dbReference type="InterPro" id="IPR000795">
    <property type="entry name" value="T_Tr_GTP-bd_dom"/>
</dbReference>
<dbReference type="Pfam" id="PF03764">
    <property type="entry name" value="EFG_IV"/>
    <property type="match status" value="1"/>
</dbReference>
<protein>
    <recommendedName>
        <fullName evidence="1">Elongation factor G</fullName>
    </recommendedName>
</protein>
<evidence type="ECO:0000256" key="4">
    <source>
        <dbReference type="ARBA" id="ARBA00022917"/>
    </source>
</evidence>
<dbReference type="CDD" id="cd01434">
    <property type="entry name" value="EFG_mtEFG1_IV"/>
    <property type="match status" value="1"/>
</dbReference>
<dbReference type="FunFam" id="3.30.70.240:FF:000001">
    <property type="entry name" value="Elongation factor G"/>
    <property type="match status" value="1"/>
</dbReference>
<keyword evidence="4" id="KW-0648">Protein biosynthesis</keyword>
<feature type="domain" description="Elongation factor EFG" evidence="7">
    <location>
        <begin position="577"/>
        <end position="667"/>
    </location>
</feature>
<dbReference type="InterPro" id="IPR035649">
    <property type="entry name" value="EFG_V"/>
</dbReference>
<dbReference type="InterPro" id="IPR014721">
    <property type="entry name" value="Ribsml_uS5_D2-typ_fold_subgr"/>
</dbReference>
<dbReference type="InterPro" id="IPR005517">
    <property type="entry name" value="Transl_elong_EFG/EF2_IV"/>
</dbReference>
<keyword evidence="3 9" id="KW-0251">Elongation factor</keyword>
<dbReference type="InterPro" id="IPR009000">
    <property type="entry name" value="Transl_B-barrel_sf"/>
</dbReference>
<dbReference type="GO" id="GO:0097216">
    <property type="term" value="F:guanosine tetraphosphate binding"/>
    <property type="evidence" value="ECO:0007669"/>
    <property type="project" value="UniProtKB-ARBA"/>
</dbReference>
<dbReference type="CDD" id="cd03713">
    <property type="entry name" value="EFG_mtEFG_C"/>
    <property type="match status" value="1"/>
</dbReference>
<reference evidence="9 10" key="1">
    <citation type="submission" date="2020-08" db="EMBL/GenBank/DDBJ databases">
        <title>Genomic Encyclopedia of Type Strains, Phase IV (KMG-IV): sequencing the most valuable type-strain genomes for metagenomic binning, comparative biology and taxonomic classification.</title>
        <authorList>
            <person name="Goeker M."/>
        </authorList>
    </citation>
    <scope>NUCLEOTIDE SEQUENCE [LARGE SCALE GENOMIC DNA]</scope>
    <source>
        <strain evidence="9 10">DSM 22198</strain>
    </source>
</reference>
<dbReference type="RefSeq" id="WP_184806207.1">
    <property type="nucleotide sequence ID" value="NZ_JACIIZ010000015.1"/>
</dbReference>
<dbReference type="Gene3D" id="3.30.70.240">
    <property type="match status" value="1"/>
</dbReference>
<dbReference type="Pfam" id="PF00679">
    <property type="entry name" value="EFG_C"/>
    <property type="match status" value="1"/>
</dbReference>
<comment type="caution">
    <text evidence="9">The sequence shown here is derived from an EMBL/GenBank/DDBJ whole genome shotgun (WGS) entry which is preliminary data.</text>
</comment>
<dbReference type="SMART" id="SM00889">
    <property type="entry name" value="EFG_IV"/>
    <property type="match status" value="1"/>
</dbReference>
<evidence type="ECO:0000313" key="10">
    <source>
        <dbReference type="Proteomes" id="UP000539175"/>
    </source>
</evidence>
<dbReference type="InterPro" id="IPR047872">
    <property type="entry name" value="EFG_IV"/>
</dbReference>
<dbReference type="Gene3D" id="3.30.70.870">
    <property type="entry name" value="Elongation Factor G (Translational Gtpase), domain 3"/>
    <property type="match status" value="1"/>
</dbReference>
<dbReference type="GO" id="GO:0032790">
    <property type="term" value="P:ribosome disassembly"/>
    <property type="evidence" value="ECO:0007669"/>
    <property type="project" value="TreeGrafter"/>
</dbReference>
<dbReference type="InterPro" id="IPR027417">
    <property type="entry name" value="P-loop_NTPase"/>
</dbReference>
<feature type="domain" description="Translation elongation factor EFG/EF2" evidence="8">
    <location>
        <begin position="458"/>
        <end position="575"/>
    </location>
</feature>
<evidence type="ECO:0000256" key="6">
    <source>
        <dbReference type="ARBA" id="ARBA00024731"/>
    </source>
</evidence>
<dbReference type="InterPro" id="IPR020568">
    <property type="entry name" value="Ribosomal_Su5_D2-typ_SF"/>
</dbReference>
<dbReference type="InterPro" id="IPR035647">
    <property type="entry name" value="EFG_III/V"/>
</dbReference>
<evidence type="ECO:0000256" key="3">
    <source>
        <dbReference type="ARBA" id="ARBA00022768"/>
    </source>
</evidence>
<organism evidence="9 10">
    <name type="scientific">Nitrospirillum iridis</name>
    <dbReference type="NCBI Taxonomy" id="765888"/>
    <lineage>
        <taxon>Bacteria</taxon>
        <taxon>Pseudomonadati</taxon>
        <taxon>Pseudomonadota</taxon>
        <taxon>Alphaproteobacteria</taxon>
        <taxon>Rhodospirillales</taxon>
        <taxon>Azospirillaceae</taxon>
        <taxon>Nitrospirillum</taxon>
    </lineage>
</organism>
<dbReference type="Gene3D" id="2.40.30.10">
    <property type="entry name" value="Translation factors"/>
    <property type="match status" value="1"/>
</dbReference>
<keyword evidence="2" id="KW-0547">Nucleotide-binding</keyword>
<evidence type="ECO:0000256" key="1">
    <source>
        <dbReference type="ARBA" id="ARBA00017872"/>
    </source>
</evidence>
<dbReference type="GO" id="GO:0003924">
    <property type="term" value="F:GTPase activity"/>
    <property type="evidence" value="ECO:0007669"/>
    <property type="project" value="InterPro"/>
</dbReference>
<sequence>MNNGTRSAPRCAALVGPYLSGKTTLLESLLMATGQIARKGSVQDGNSAGDASAEARARHMSTEVSVHTCAYLGDPWHLLDCPGSIELAGDTTRALMVADVAVVVCEPVPDKAAMLAPLLRFLDENAIPHLLFVNKVDQLGAGDVRVTDLMAALEAVSQRPLILRQVPIRQGDAVTGYVDLVSERAYRYRAGRDSEAVPLPDAMLDRERAARQDLLESLADFDDALLEQLLDEVSPPPADVYRQLSRDLAEDLIVPVFLGSAQDDSGVRRLLKALRHETPPVGITARRLGLEGNGVLVQPFRIHHAPHSGRLAYCRVWQGEVADGQALGPDRVGGVFALAGATPTKITSAGAGAVVALAKLDHAQPGALLSTKGEARAPLSWPLAAEPVHALAVRAEQRTDEVKLTGALAKLLDEDPDLRLTLADGDMVLSGQGTVHLGIALDRLRNRFGLAVTARPPAVPYRESIRREVAEHARFKRQSGGHGQFADVHLTLSPLPRGQGVRFEDRVVGGVIPRPFIPAVEDGAREALGSGPLGFPVVDVAVTLTGGQFHSVDSSEQAFRTAGRMAVHEALTQAEPVLLEPIMMVTVTAPAEFTAKVQRLLSGRRGHILGFDVRPGWSGWDQVSAHVPQADMADFIVDLRSLTLGLGGYTARFDHLAELMGRLADRVVADHSGGDRQAGYAAQ</sequence>